<keyword evidence="1" id="KW-0677">Repeat</keyword>
<evidence type="ECO:0000313" key="5">
    <source>
        <dbReference type="EMBL" id="KAG0725254.1"/>
    </source>
</evidence>
<keyword evidence="2 3" id="KW-0040">ANK repeat</keyword>
<dbReference type="EMBL" id="JACEEZ010005815">
    <property type="protein sequence ID" value="KAG0725254.1"/>
    <property type="molecule type" value="Genomic_DNA"/>
</dbReference>
<gene>
    <name evidence="5" type="primary">ANKK1</name>
    <name evidence="5" type="ORF">GWK47_004751</name>
</gene>
<dbReference type="PROSITE" id="PS50297">
    <property type="entry name" value="ANK_REP_REGION"/>
    <property type="match status" value="2"/>
</dbReference>
<dbReference type="AlphaFoldDB" id="A0A8J5CXZ7"/>
<dbReference type="PANTHER" id="PTHR24198">
    <property type="entry name" value="ANKYRIN REPEAT AND PROTEIN KINASE DOMAIN-CONTAINING PROTEIN"/>
    <property type="match status" value="1"/>
</dbReference>
<feature type="repeat" description="ANK" evidence="3">
    <location>
        <begin position="172"/>
        <end position="204"/>
    </location>
</feature>
<dbReference type="InterPro" id="IPR002110">
    <property type="entry name" value="Ankyrin_rpt"/>
</dbReference>
<feature type="region of interest" description="Disordered" evidence="4">
    <location>
        <begin position="1"/>
        <end position="35"/>
    </location>
</feature>
<reference evidence="5" key="1">
    <citation type="submission" date="2020-07" db="EMBL/GenBank/DDBJ databases">
        <title>The High-quality genome of the commercially important snow crab, Chionoecetes opilio.</title>
        <authorList>
            <person name="Jeong J.-H."/>
            <person name="Ryu S."/>
        </authorList>
    </citation>
    <scope>NUCLEOTIDE SEQUENCE</scope>
    <source>
        <strain evidence="5">MADBK_172401_WGS</strain>
        <tissue evidence="5">Digestive gland</tissue>
    </source>
</reference>
<accession>A0A8J5CXZ7</accession>
<dbReference type="InterPro" id="IPR036770">
    <property type="entry name" value="Ankyrin_rpt-contain_sf"/>
</dbReference>
<dbReference type="GO" id="GO:0016301">
    <property type="term" value="F:kinase activity"/>
    <property type="evidence" value="ECO:0007669"/>
    <property type="project" value="UniProtKB-KW"/>
</dbReference>
<evidence type="ECO:0000256" key="4">
    <source>
        <dbReference type="SAM" id="MobiDB-lite"/>
    </source>
</evidence>
<evidence type="ECO:0000313" key="6">
    <source>
        <dbReference type="Proteomes" id="UP000770661"/>
    </source>
</evidence>
<dbReference type="OrthoDB" id="6366928at2759"/>
<evidence type="ECO:0000256" key="3">
    <source>
        <dbReference type="PROSITE-ProRule" id="PRU00023"/>
    </source>
</evidence>
<protein>
    <submittedName>
        <fullName evidence="5">Ankyrin repeat and protein kinase domain-containing protein 1</fullName>
    </submittedName>
</protein>
<dbReference type="Gene3D" id="1.25.40.20">
    <property type="entry name" value="Ankyrin repeat-containing domain"/>
    <property type="match status" value="3"/>
</dbReference>
<dbReference type="PANTHER" id="PTHR24198:SF165">
    <property type="entry name" value="ANKYRIN REPEAT-CONTAINING PROTEIN-RELATED"/>
    <property type="match status" value="1"/>
</dbReference>
<evidence type="ECO:0000256" key="2">
    <source>
        <dbReference type="ARBA" id="ARBA00023043"/>
    </source>
</evidence>
<organism evidence="5 6">
    <name type="scientific">Chionoecetes opilio</name>
    <name type="common">Atlantic snow crab</name>
    <name type="synonym">Cancer opilio</name>
    <dbReference type="NCBI Taxonomy" id="41210"/>
    <lineage>
        <taxon>Eukaryota</taxon>
        <taxon>Metazoa</taxon>
        <taxon>Ecdysozoa</taxon>
        <taxon>Arthropoda</taxon>
        <taxon>Crustacea</taxon>
        <taxon>Multicrustacea</taxon>
        <taxon>Malacostraca</taxon>
        <taxon>Eumalacostraca</taxon>
        <taxon>Eucarida</taxon>
        <taxon>Decapoda</taxon>
        <taxon>Pleocyemata</taxon>
        <taxon>Brachyura</taxon>
        <taxon>Eubrachyura</taxon>
        <taxon>Majoidea</taxon>
        <taxon>Majidae</taxon>
        <taxon>Chionoecetes</taxon>
    </lineage>
</organism>
<dbReference type="GO" id="GO:0005737">
    <property type="term" value="C:cytoplasm"/>
    <property type="evidence" value="ECO:0007669"/>
    <property type="project" value="TreeGrafter"/>
</dbReference>
<name>A0A8J5CXZ7_CHIOP</name>
<keyword evidence="6" id="KW-1185">Reference proteome</keyword>
<dbReference type="SUPFAM" id="SSF48403">
    <property type="entry name" value="Ankyrin repeat"/>
    <property type="match status" value="1"/>
</dbReference>
<proteinExistence type="predicted"/>
<feature type="compositionally biased region" description="Basic and acidic residues" evidence="4">
    <location>
        <begin position="16"/>
        <end position="35"/>
    </location>
</feature>
<dbReference type="Pfam" id="PF12796">
    <property type="entry name" value="Ank_2"/>
    <property type="match status" value="2"/>
</dbReference>
<dbReference type="PRINTS" id="PR01415">
    <property type="entry name" value="ANKYRIN"/>
</dbReference>
<dbReference type="PROSITE" id="PS50088">
    <property type="entry name" value="ANK_REPEAT"/>
    <property type="match status" value="3"/>
</dbReference>
<dbReference type="Proteomes" id="UP000770661">
    <property type="component" value="Unassembled WGS sequence"/>
</dbReference>
<keyword evidence="5" id="KW-0808">Transferase</keyword>
<dbReference type="SMART" id="SM00248">
    <property type="entry name" value="ANK"/>
    <property type="match status" value="8"/>
</dbReference>
<feature type="repeat" description="ANK" evidence="3">
    <location>
        <begin position="93"/>
        <end position="133"/>
    </location>
</feature>
<keyword evidence="5" id="KW-0418">Kinase</keyword>
<comment type="caution">
    <text evidence="5">The sequence shown here is derived from an EMBL/GenBank/DDBJ whole genome shotgun (WGS) entry which is preliminary data.</text>
</comment>
<evidence type="ECO:0000256" key="1">
    <source>
        <dbReference type="ARBA" id="ARBA00022737"/>
    </source>
</evidence>
<sequence>MDDESDKEVLVAPHKTQRESTVMRERKESARSERHSHCAIEMENLAFKNSEDDLLSSGSNKNKLHYAVRKLCHKKCEELLDEGVQVNSVDETDSSTALHVLAHKASNNKGDQETLKLASLLIERGAQVDAKDSKGNTPLHIAAIEGVYALCEVLIQQAEATQKSLVNCINVKRMTALHLAVQEGQCRVAELLLGRGATPNVKDSMLWFPLHYAMDKGCVTCCRALAPFYPGDTALTKKQEPPLMVAAKKGHYNTFKELSSEKLNVDYQDENNNTALHITAKKGFYKFVIVLLDLHASPEPLNTCGHTPLMSAVTKDREKCVTVLAERGASMTTTPLIKVMFFI</sequence>
<feature type="repeat" description="ANK" evidence="3">
    <location>
        <begin position="134"/>
        <end position="156"/>
    </location>
</feature>